<keyword evidence="3" id="KW-0378">Hydrolase</keyword>
<dbReference type="RefSeq" id="WP_377937208.1">
    <property type="nucleotide sequence ID" value="NZ_JBHUMF010000031.1"/>
</dbReference>
<dbReference type="InterPro" id="IPR002509">
    <property type="entry name" value="NODB_dom"/>
</dbReference>
<organism evidence="3 4">
    <name type="scientific">Bacillus seohaeanensis</name>
    <dbReference type="NCBI Taxonomy" id="284580"/>
    <lineage>
        <taxon>Bacteria</taxon>
        <taxon>Bacillati</taxon>
        <taxon>Bacillota</taxon>
        <taxon>Bacilli</taxon>
        <taxon>Bacillales</taxon>
        <taxon>Bacillaceae</taxon>
        <taxon>Bacillus</taxon>
    </lineage>
</organism>
<keyword evidence="1" id="KW-1133">Transmembrane helix</keyword>
<proteinExistence type="predicted"/>
<keyword evidence="1" id="KW-0812">Transmembrane</keyword>
<dbReference type="EMBL" id="JBHUMF010000031">
    <property type="protein sequence ID" value="MFD2682559.1"/>
    <property type="molecule type" value="Genomic_DNA"/>
</dbReference>
<dbReference type="InterPro" id="IPR050248">
    <property type="entry name" value="Polysacc_deacetylase_ArnD"/>
</dbReference>
<dbReference type="Proteomes" id="UP001597506">
    <property type="component" value="Unassembled WGS sequence"/>
</dbReference>
<dbReference type="Pfam" id="PF01522">
    <property type="entry name" value="Polysacc_deac_1"/>
    <property type="match status" value="1"/>
</dbReference>
<dbReference type="PANTHER" id="PTHR10587">
    <property type="entry name" value="GLYCOSYL TRANSFERASE-RELATED"/>
    <property type="match status" value="1"/>
</dbReference>
<gene>
    <name evidence="3" type="ORF">ACFSUL_17615</name>
</gene>
<dbReference type="PROSITE" id="PS51677">
    <property type="entry name" value="NODB"/>
    <property type="match status" value="1"/>
</dbReference>
<accession>A0ABW5RVS9</accession>
<dbReference type="EC" id="3.-.-.-" evidence="3"/>
<evidence type="ECO:0000313" key="4">
    <source>
        <dbReference type="Proteomes" id="UP001597506"/>
    </source>
</evidence>
<evidence type="ECO:0000313" key="3">
    <source>
        <dbReference type="EMBL" id="MFD2682559.1"/>
    </source>
</evidence>
<feature type="domain" description="NodB homology" evidence="2">
    <location>
        <begin position="79"/>
        <end position="263"/>
    </location>
</feature>
<keyword evidence="4" id="KW-1185">Reference proteome</keyword>
<comment type="caution">
    <text evidence="3">The sequence shown here is derived from an EMBL/GenBank/DDBJ whole genome shotgun (WGS) entry which is preliminary data.</text>
</comment>
<name>A0ABW5RVS9_9BACI</name>
<feature type="transmembrane region" description="Helical" evidence="1">
    <location>
        <begin position="21"/>
        <end position="41"/>
    </location>
</feature>
<protein>
    <submittedName>
        <fullName evidence="3">Polysaccharide deacetylase family protein</fullName>
        <ecNumber evidence="3">3.-.-.-</ecNumber>
    </submittedName>
</protein>
<evidence type="ECO:0000259" key="2">
    <source>
        <dbReference type="PROSITE" id="PS51677"/>
    </source>
</evidence>
<reference evidence="4" key="1">
    <citation type="journal article" date="2019" name="Int. J. Syst. Evol. Microbiol.">
        <title>The Global Catalogue of Microorganisms (GCM) 10K type strain sequencing project: providing services to taxonomists for standard genome sequencing and annotation.</title>
        <authorList>
            <consortium name="The Broad Institute Genomics Platform"/>
            <consortium name="The Broad Institute Genome Sequencing Center for Infectious Disease"/>
            <person name="Wu L."/>
            <person name="Ma J."/>
        </authorList>
    </citation>
    <scope>NUCLEOTIDE SEQUENCE [LARGE SCALE GENOMIC DNA]</scope>
    <source>
        <strain evidence="4">KCTC 3913</strain>
    </source>
</reference>
<dbReference type="SUPFAM" id="SSF88713">
    <property type="entry name" value="Glycoside hydrolase/deacetylase"/>
    <property type="match status" value="1"/>
</dbReference>
<dbReference type="InterPro" id="IPR011330">
    <property type="entry name" value="Glyco_hydro/deAcase_b/a-brl"/>
</dbReference>
<dbReference type="PANTHER" id="PTHR10587:SF125">
    <property type="entry name" value="POLYSACCHARIDE DEACETYLASE YHEN-RELATED"/>
    <property type="match status" value="1"/>
</dbReference>
<sequence length="285" mass="32633">MALQQKDRRNHTINKLKRKTLIRLRLLSVTTFLSIFLIGTFTSPSPMKEIEEGVKNEVANEQKRTLESTLTNSKRDDGKVVYLTFDDGPTSATDDILEILQKHHAKATFFMLSPHMKERPNAVKQMVEEGHGVGLHGVTHDVNHFYHSKQKVLGEMKEAQKVLESITGIRSVLIRTPYGSVPYLTKPFRKALNAQGYELWDWNIDSRDWDLTDGKYVENLIYQIQSLEGNGATPVVLLHDQSKTAKYLPKLLSYLTKQGVQMKKLDASVEPVQFKCYDRCHYLNT</sequence>
<dbReference type="GO" id="GO:0016787">
    <property type="term" value="F:hydrolase activity"/>
    <property type="evidence" value="ECO:0007669"/>
    <property type="project" value="UniProtKB-KW"/>
</dbReference>
<evidence type="ECO:0000256" key="1">
    <source>
        <dbReference type="SAM" id="Phobius"/>
    </source>
</evidence>
<keyword evidence="1" id="KW-0472">Membrane</keyword>
<dbReference type="Gene3D" id="3.20.20.370">
    <property type="entry name" value="Glycoside hydrolase/deacetylase"/>
    <property type="match status" value="1"/>
</dbReference>
<dbReference type="CDD" id="cd10944">
    <property type="entry name" value="CE4_SmPgdA_like"/>
    <property type="match status" value="1"/>
</dbReference>